<evidence type="ECO:0000313" key="3">
    <source>
        <dbReference type="Proteomes" id="UP000009168"/>
    </source>
</evidence>
<evidence type="ECO:0000313" key="2">
    <source>
        <dbReference type="EMBL" id="EAR88179.2"/>
    </source>
</evidence>
<dbReference type="GeneID" id="7826874"/>
<dbReference type="Proteomes" id="UP000009168">
    <property type="component" value="Unassembled WGS sequence"/>
</dbReference>
<feature type="compositionally biased region" description="Basic and acidic residues" evidence="1">
    <location>
        <begin position="9"/>
        <end position="19"/>
    </location>
</feature>
<name>Q22RE3_TETTS</name>
<protein>
    <submittedName>
        <fullName evidence="2">Uncharacterized protein</fullName>
    </submittedName>
</protein>
<organism evidence="2 3">
    <name type="scientific">Tetrahymena thermophila (strain SB210)</name>
    <dbReference type="NCBI Taxonomy" id="312017"/>
    <lineage>
        <taxon>Eukaryota</taxon>
        <taxon>Sar</taxon>
        <taxon>Alveolata</taxon>
        <taxon>Ciliophora</taxon>
        <taxon>Intramacronucleata</taxon>
        <taxon>Oligohymenophorea</taxon>
        <taxon>Hymenostomatida</taxon>
        <taxon>Tetrahymenina</taxon>
        <taxon>Tetrahymenidae</taxon>
        <taxon>Tetrahymena</taxon>
    </lineage>
</organism>
<accession>Q22RE3</accession>
<evidence type="ECO:0000256" key="1">
    <source>
        <dbReference type="SAM" id="MobiDB-lite"/>
    </source>
</evidence>
<dbReference type="HOGENOM" id="CLU_540271_0_0_1"/>
<dbReference type="RefSeq" id="XP_001008424.2">
    <property type="nucleotide sequence ID" value="XM_001008424.2"/>
</dbReference>
<reference evidence="3" key="1">
    <citation type="journal article" date="2006" name="PLoS Biol.">
        <title>Macronuclear genome sequence of the ciliate Tetrahymena thermophila, a model eukaryote.</title>
        <authorList>
            <person name="Eisen J.A."/>
            <person name="Coyne R.S."/>
            <person name="Wu M."/>
            <person name="Wu D."/>
            <person name="Thiagarajan M."/>
            <person name="Wortman J.R."/>
            <person name="Badger J.H."/>
            <person name="Ren Q."/>
            <person name="Amedeo P."/>
            <person name="Jones K.M."/>
            <person name="Tallon L.J."/>
            <person name="Delcher A.L."/>
            <person name="Salzberg S.L."/>
            <person name="Silva J.C."/>
            <person name="Haas B.J."/>
            <person name="Majoros W.H."/>
            <person name="Farzad M."/>
            <person name="Carlton J.M."/>
            <person name="Smith R.K. Jr."/>
            <person name="Garg J."/>
            <person name="Pearlman R.E."/>
            <person name="Karrer K.M."/>
            <person name="Sun L."/>
            <person name="Manning G."/>
            <person name="Elde N.C."/>
            <person name="Turkewitz A.P."/>
            <person name="Asai D.J."/>
            <person name="Wilkes D.E."/>
            <person name="Wang Y."/>
            <person name="Cai H."/>
            <person name="Collins K."/>
            <person name="Stewart B.A."/>
            <person name="Lee S.R."/>
            <person name="Wilamowska K."/>
            <person name="Weinberg Z."/>
            <person name="Ruzzo W.L."/>
            <person name="Wloga D."/>
            <person name="Gaertig J."/>
            <person name="Frankel J."/>
            <person name="Tsao C.-C."/>
            <person name="Gorovsky M.A."/>
            <person name="Keeling P.J."/>
            <person name="Waller R.F."/>
            <person name="Patron N.J."/>
            <person name="Cherry J.M."/>
            <person name="Stover N.A."/>
            <person name="Krieger C.J."/>
            <person name="del Toro C."/>
            <person name="Ryder H.F."/>
            <person name="Williamson S.C."/>
            <person name="Barbeau R.A."/>
            <person name="Hamilton E.P."/>
            <person name="Orias E."/>
        </authorList>
    </citation>
    <scope>NUCLEOTIDE SEQUENCE [LARGE SCALE GENOMIC DNA]</scope>
    <source>
        <strain evidence="3">SB210</strain>
    </source>
</reference>
<feature type="region of interest" description="Disordered" evidence="1">
    <location>
        <begin position="1"/>
        <end position="32"/>
    </location>
</feature>
<sequence length="505" mass="59880">MGKQRAKAIKFDKEKEKQNQNDVEERDEKNQLVSQNKKIRKAKWKYICSIYPTIQQIQSFYLYGSLILHTNYDPDTVFSNQAIDLVLRHQQIQSVIIDKQIGAIETNFNIINPGLVDFSFLVEHYKNKQLQIYFDFAKSLKDFQIFVNVINQKTIDKQNELKSKPTLLDVFDKQYLEFEKWAQNLIEKHFKDEFFGYSLYQANYRKGYVEMKKQVNSQNSISLFGESMNDVYEAEICKMKNKSVMFEKYQDFNIDLILECLAFEISANASSLPYQKKYLYFSTIEGFQLPGTLEIYKIKFYDYKKNDPNFYFIQEFDYSMTINVLKVDNLWLKRLINIRKELENYQIPNNPPFIFENSSEFSSHNNILNFNEEDSDILSTVKNNNFMQSEKFDQMIDTSQNGQQYIIGSLQASNFLGKNDNKLANADTDLYFTPEVIDLAGDIDRQEYLNKQVLQLQQKEKIVQNLNQFYSYKKQELELSNIEYSCQVEYFLDKYYSDHDSSKNS</sequence>
<keyword evidence="3" id="KW-1185">Reference proteome</keyword>
<proteinExistence type="predicted"/>
<dbReference type="KEGG" id="tet:TTHERM_00016450"/>
<gene>
    <name evidence="2" type="ORF">TTHERM_00016450</name>
</gene>
<dbReference type="EMBL" id="GG662845">
    <property type="protein sequence ID" value="EAR88179.2"/>
    <property type="molecule type" value="Genomic_DNA"/>
</dbReference>
<dbReference type="AlphaFoldDB" id="Q22RE3"/>
<dbReference type="InParanoid" id="Q22RE3"/>